<evidence type="ECO:0008006" key="3">
    <source>
        <dbReference type="Google" id="ProtNLM"/>
    </source>
</evidence>
<sequence length="185" mass="19945">MHKKEAYELCKKHVNQFVMIHTKDGQTMHAIIENVDEENVYLAMPVPGVAQTGSYRYPYTSTGVYPGYGYGYGVPGYTGTGALPGTVGGYGYPGGYVPGLQGYPGYPGYGYQPGQYGGFPGGYGGYGYPGGYGPTGYGTTGQTRYPFGFGFGYGYPFGFGYPWYFRRFGYPLGGIAGLSLLPFFI</sequence>
<accession>A0ABW1IUR2</accession>
<reference evidence="2" key="1">
    <citation type="journal article" date="2019" name="Int. J. Syst. Evol. Microbiol.">
        <title>The Global Catalogue of Microorganisms (GCM) 10K type strain sequencing project: providing services to taxonomists for standard genome sequencing and annotation.</title>
        <authorList>
            <consortium name="The Broad Institute Genomics Platform"/>
            <consortium name="The Broad Institute Genome Sequencing Center for Infectious Disease"/>
            <person name="Wu L."/>
            <person name="Ma J."/>
        </authorList>
    </citation>
    <scope>NUCLEOTIDE SEQUENCE [LARGE SCALE GENOMIC DNA]</scope>
    <source>
        <strain evidence="2">CCM 8749</strain>
    </source>
</reference>
<comment type="caution">
    <text evidence="1">The sequence shown here is derived from an EMBL/GenBank/DDBJ whole genome shotgun (WGS) entry which is preliminary data.</text>
</comment>
<dbReference type="Proteomes" id="UP001596250">
    <property type="component" value="Unassembled WGS sequence"/>
</dbReference>
<proteinExistence type="predicted"/>
<keyword evidence="2" id="KW-1185">Reference proteome</keyword>
<organism evidence="1 2">
    <name type="scientific">Marinicrinis lubricantis</name>
    <dbReference type="NCBI Taxonomy" id="2086470"/>
    <lineage>
        <taxon>Bacteria</taxon>
        <taxon>Bacillati</taxon>
        <taxon>Bacillota</taxon>
        <taxon>Bacilli</taxon>
        <taxon>Bacillales</taxon>
        <taxon>Paenibacillaceae</taxon>
    </lineage>
</organism>
<name>A0ABW1IUR2_9BACL</name>
<evidence type="ECO:0000313" key="1">
    <source>
        <dbReference type="EMBL" id="MFC5988860.1"/>
    </source>
</evidence>
<gene>
    <name evidence="1" type="ORF">ACFPXP_20855</name>
</gene>
<evidence type="ECO:0000313" key="2">
    <source>
        <dbReference type="Proteomes" id="UP001596250"/>
    </source>
</evidence>
<protein>
    <recommendedName>
        <fullName evidence="3">Spore coat protein</fullName>
    </recommendedName>
</protein>
<dbReference type="EMBL" id="JBHSQV010000185">
    <property type="protein sequence ID" value="MFC5988860.1"/>
    <property type="molecule type" value="Genomic_DNA"/>
</dbReference>
<dbReference type="RefSeq" id="WP_379896370.1">
    <property type="nucleotide sequence ID" value="NZ_CBCSCT010000007.1"/>
</dbReference>